<evidence type="ECO:0000256" key="4">
    <source>
        <dbReference type="ARBA" id="ARBA00022777"/>
    </source>
</evidence>
<keyword evidence="3" id="KW-0808">Transferase</keyword>
<dbReference type="SUPFAM" id="SSF55874">
    <property type="entry name" value="ATPase domain of HSP90 chaperone/DNA topoisomerase II/histidine kinase"/>
    <property type="match status" value="1"/>
</dbReference>
<comment type="catalytic activity">
    <reaction evidence="1">
        <text>ATP + protein L-histidine = ADP + protein N-phospho-L-histidine.</text>
        <dbReference type="EC" id="2.7.13.3"/>
    </reaction>
</comment>
<accession>A0A5A8D7C2</accession>
<dbReference type="Pfam" id="PF02518">
    <property type="entry name" value="HATPase_c"/>
    <property type="match status" value="1"/>
</dbReference>
<evidence type="ECO:0000256" key="3">
    <source>
        <dbReference type="ARBA" id="ARBA00022679"/>
    </source>
</evidence>
<feature type="domain" description="Response regulatory" evidence="8">
    <location>
        <begin position="901"/>
        <end position="1029"/>
    </location>
</feature>
<dbReference type="InterPro" id="IPR011006">
    <property type="entry name" value="CheY-like_superfamily"/>
</dbReference>
<sequence>MDGWASFEARRESASRGDAVAAWRGGSSTACVAVSFAAFLAVWTCVSALAHVETSTDEYYEVDDALALPVFSWVRDSQRLGGQPFGRGFDGELRHIVDVAKSTATARVVSVVGTLVTLVLVWSRRRHLELAIKAKMLVLAVAVLGGEAGKLLVGIWGQHRVDPTFGLNGSCLWVSLMTPQSYIAVVLAGMFATVFLPGPSDTIECRCWRVPTMTARVIEVARAAAGITLCISAVLWVNFASVLQLRPASGHIFRVLVISAAVILIAISIAGAYIIVQRRRSDDPVVRGTLRATVATVLQGVGVPLIATAMLAYLAHTSANSAGCPAWAQAGRGLDAPSVPPSTLRWPQGLDPQDADVRERVYGSLYLTAASHWAGCVIASFVAVVVFVQAVESDSRWKSKAATAASRKLRSGIAFVSMRSRGPLNAAALSLALLRPGGASGSHDIPRADLLRELRASVQRSKRHLDGLLLWGKASANAAADVVPAAWGRLDDAWGRRICGGFRGETAASGRRLSVSVWPVGDRAAAAAGDVGASLGGESRRGPSSQGWRAVCADEASGGAGSRVSPLPWLVPGPSAVCTGNLEVLADHDRLLAVCRNAVSFAFSQEPPPTDRLSSGVSSSASAPGDASQQCPLSSGAGRSAGEVQVAVWAEPDEPDEPEDPQGASLDCVAGAGSEGEGAAGVVAGGAGADGDVGGGMDATAGVGPVRVGVAARAPGQVWGVRGVSVGAASVPSRRRVVPLGEGAQSAIDSRPRGILRRSSLGDVLRMRSYMARATLVVAVADNGPGMDPEAVSSGSVLEPFAAMRGAARSTPSDLGLAVVKSVVVDGMGGSVRVSSRVGVGSVVQARVPVWVRLDSGAPAMSHFGRSINAGGRAGVARAPVGSLGKSVSSGPSRQAALGLRVEAFADGQDAVDRMRTLLAEGAGRAADGEDGGATCPAASSLPRLLVVDGSMPRLGGVGTLAAVRALRAEASSVGAVGVVSALDEMRAIAVTGDATSEGRRAFLEAGASSVIAKPVEAEVLLASLGDVLGSSSEEA</sequence>
<feature type="transmembrane region" description="Helical" evidence="7">
    <location>
        <begin position="176"/>
        <end position="196"/>
    </location>
</feature>
<feature type="region of interest" description="Disordered" evidence="6">
    <location>
        <begin position="652"/>
        <end position="671"/>
    </location>
</feature>
<feature type="modified residue" description="4-aspartylphosphate" evidence="5">
    <location>
        <position position="949"/>
    </location>
</feature>
<feature type="transmembrane region" description="Helical" evidence="7">
    <location>
        <begin position="217"/>
        <end position="239"/>
    </location>
</feature>
<organism evidence="9 10">
    <name type="scientific">Cafeteria roenbergensis</name>
    <name type="common">Marine flagellate</name>
    <dbReference type="NCBI Taxonomy" id="33653"/>
    <lineage>
        <taxon>Eukaryota</taxon>
        <taxon>Sar</taxon>
        <taxon>Stramenopiles</taxon>
        <taxon>Bigyra</taxon>
        <taxon>Opalozoa</taxon>
        <taxon>Bicosoecida</taxon>
        <taxon>Cafeteriaceae</taxon>
        <taxon>Cafeteria</taxon>
    </lineage>
</organism>
<dbReference type="InterPro" id="IPR001789">
    <property type="entry name" value="Sig_transdc_resp-reg_receiver"/>
</dbReference>
<dbReference type="Gene3D" id="3.40.50.2300">
    <property type="match status" value="1"/>
</dbReference>
<evidence type="ECO:0000256" key="5">
    <source>
        <dbReference type="PROSITE-ProRule" id="PRU00169"/>
    </source>
</evidence>
<dbReference type="AlphaFoldDB" id="A0A5A8D7C2"/>
<dbReference type="Proteomes" id="UP000325113">
    <property type="component" value="Unassembled WGS sequence"/>
</dbReference>
<evidence type="ECO:0000313" key="9">
    <source>
        <dbReference type="EMBL" id="KAA0160160.1"/>
    </source>
</evidence>
<name>A0A5A8D7C2_CAFRO</name>
<evidence type="ECO:0000256" key="1">
    <source>
        <dbReference type="ARBA" id="ARBA00000085"/>
    </source>
</evidence>
<keyword evidence="7" id="KW-1133">Transmembrane helix</keyword>
<dbReference type="InterPro" id="IPR003594">
    <property type="entry name" value="HATPase_dom"/>
</dbReference>
<gene>
    <name evidence="9" type="ORF">FNF31_04470</name>
</gene>
<dbReference type="Gene3D" id="3.30.565.10">
    <property type="entry name" value="Histidine kinase-like ATPase, C-terminal domain"/>
    <property type="match status" value="1"/>
</dbReference>
<feature type="transmembrane region" description="Helical" evidence="7">
    <location>
        <begin position="288"/>
        <end position="315"/>
    </location>
</feature>
<evidence type="ECO:0000256" key="7">
    <source>
        <dbReference type="SAM" id="Phobius"/>
    </source>
</evidence>
<dbReference type="GO" id="GO:0000155">
    <property type="term" value="F:phosphorelay sensor kinase activity"/>
    <property type="evidence" value="ECO:0007669"/>
    <property type="project" value="TreeGrafter"/>
</dbReference>
<keyword evidence="5" id="KW-0597">Phosphoprotein</keyword>
<feature type="transmembrane region" description="Helical" evidence="7">
    <location>
        <begin position="30"/>
        <end position="50"/>
    </location>
</feature>
<evidence type="ECO:0000256" key="6">
    <source>
        <dbReference type="SAM" id="MobiDB-lite"/>
    </source>
</evidence>
<evidence type="ECO:0000256" key="2">
    <source>
        <dbReference type="ARBA" id="ARBA00012438"/>
    </source>
</evidence>
<dbReference type="EC" id="2.7.13.3" evidence="2"/>
<dbReference type="InterPro" id="IPR036890">
    <property type="entry name" value="HATPase_C_sf"/>
</dbReference>
<feature type="compositionally biased region" description="Low complexity" evidence="6">
    <location>
        <begin position="614"/>
        <end position="628"/>
    </location>
</feature>
<dbReference type="PROSITE" id="PS50110">
    <property type="entry name" value="RESPONSE_REGULATORY"/>
    <property type="match status" value="1"/>
</dbReference>
<protein>
    <recommendedName>
        <fullName evidence="2">histidine kinase</fullName>
        <ecNumber evidence="2">2.7.13.3</ecNumber>
    </recommendedName>
</protein>
<comment type="caution">
    <text evidence="9">The sequence shown here is derived from an EMBL/GenBank/DDBJ whole genome shotgun (WGS) entry which is preliminary data.</text>
</comment>
<dbReference type="PANTHER" id="PTHR43047:SF72">
    <property type="entry name" value="OSMOSENSING HISTIDINE PROTEIN KINASE SLN1"/>
    <property type="match status" value="1"/>
</dbReference>
<dbReference type="PANTHER" id="PTHR43047">
    <property type="entry name" value="TWO-COMPONENT HISTIDINE PROTEIN KINASE"/>
    <property type="match status" value="1"/>
</dbReference>
<reference evidence="9 10" key="1">
    <citation type="submission" date="2019-07" db="EMBL/GenBank/DDBJ databases">
        <title>Genomes of Cafeteria roenbergensis.</title>
        <authorList>
            <person name="Fischer M.G."/>
            <person name="Hackl T."/>
            <person name="Roman M."/>
        </authorList>
    </citation>
    <scope>NUCLEOTIDE SEQUENCE [LARGE SCALE GENOMIC DNA]</scope>
    <source>
        <strain evidence="9 10">Cflag</strain>
    </source>
</reference>
<evidence type="ECO:0000313" key="10">
    <source>
        <dbReference type="Proteomes" id="UP000325113"/>
    </source>
</evidence>
<feature type="transmembrane region" description="Helical" evidence="7">
    <location>
        <begin position="134"/>
        <end position="156"/>
    </location>
</feature>
<proteinExistence type="predicted"/>
<dbReference type="GO" id="GO:0009927">
    <property type="term" value="F:histidine phosphotransfer kinase activity"/>
    <property type="evidence" value="ECO:0007669"/>
    <property type="project" value="TreeGrafter"/>
</dbReference>
<keyword evidence="7" id="KW-0472">Membrane</keyword>
<feature type="transmembrane region" description="Helical" evidence="7">
    <location>
        <begin position="104"/>
        <end position="122"/>
    </location>
</feature>
<dbReference type="GO" id="GO:0005886">
    <property type="term" value="C:plasma membrane"/>
    <property type="evidence" value="ECO:0007669"/>
    <property type="project" value="TreeGrafter"/>
</dbReference>
<evidence type="ECO:0000259" key="8">
    <source>
        <dbReference type="PROSITE" id="PS50110"/>
    </source>
</evidence>
<dbReference type="SUPFAM" id="SSF52172">
    <property type="entry name" value="CheY-like"/>
    <property type="match status" value="1"/>
</dbReference>
<keyword evidence="7" id="KW-0812">Transmembrane</keyword>
<dbReference type="EMBL" id="VLTM01000047">
    <property type="protein sequence ID" value="KAA0160160.1"/>
    <property type="molecule type" value="Genomic_DNA"/>
</dbReference>
<dbReference type="SMART" id="SM00448">
    <property type="entry name" value="REC"/>
    <property type="match status" value="1"/>
</dbReference>
<feature type="region of interest" description="Disordered" evidence="6">
    <location>
        <begin position="604"/>
        <end position="638"/>
    </location>
</feature>
<feature type="transmembrane region" description="Helical" evidence="7">
    <location>
        <begin position="251"/>
        <end position="276"/>
    </location>
</feature>
<keyword evidence="4" id="KW-0418">Kinase</keyword>